<reference evidence="2 3" key="1">
    <citation type="journal article" date="2009" name="Proc. Natl. Acad. Sci. U.S.A.">
        <title>Giant Marseillevirus highlights the role of amoebae as a melting pot in emergence of chimeric microorganisms.</title>
        <authorList>
            <person name="Boyer M."/>
            <person name="Yutin N."/>
            <person name="Pagnier I."/>
            <person name="Barrassi L."/>
            <person name="Fournous G."/>
            <person name="Espinosa L."/>
            <person name="Robert C."/>
            <person name="Azza S."/>
            <person name="Sun S."/>
            <person name="Rossmann M.G."/>
            <person name="Suzan-Monti M."/>
            <person name="La Scola B."/>
            <person name="Koonin E.V."/>
            <person name="Raoult D."/>
        </authorList>
    </citation>
    <scope>NUCLEOTIDE SEQUENCE [LARGE SCALE GENOMIC DNA]</scope>
    <source>
        <strain evidence="2 3">T19</strain>
    </source>
</reference>
<feature type="region of interest" description="Disordered" evidence="1">
    <location>
        <begin position="98"/>
        <end position="169"/>
    </location>
</feature>
<organism evidence="2 3">
    <name type="scientific">Marseillevirus marseillevirus</name>
    <name type="common">GBM</name>
    <dbReference type="NCBI Taxonomy" id="694581"/>
    <lineage>
        <taxon>Viruses</taxon>
        <taxon>Varidnaviria</taxon>
        <taxon>Bamfordvirae</taxon>
        <taxon>Nucleocytoviricota</taxon>
        <taxon>Megaviricetes</taxon>
        <taxon>Pimascovirales</taxon>
        <taxon>Pimascovirales incertae sedis</taxon>
        <taxon>Marseilleviridae</taxon>
        <taxon>Marseillevirus</taxon>
        <taxon>Marseillevirus massiliense</taxon>
    </lineage>
</organism>
<name>D2XAR2_GBMV</name>
<evidence type="ECO:0000256" key="1">
    <source>
        <dbReference type="SAM" id="MobiDB-lite"/>
    </source>
</evidence>
<dbReference type="EMBL" id="GU071086">
    <property type="protein sequence ID" value="ADB04039.1"/>
    <property type="molecule type" value="Genomic_DNA"/>
</dbReference>
<protein>
    <submittedName>
        <fullName evidence="2">Uncharacterized protein</fullName>
    </submittedName>
</protein>
<dbReference type="GeneID" id="8746502"/>
<organismHost>
    <name type="scientific">Acanthamoeba</name>
    <dbReference type="NCBI Taxonomy" id="5754"/>
</organismHost>
<accession>D2XAR2</accession>
<proteinExistence type="predicted"/>
<keyword evidence="3" id="KW-1185">Reference proteome</keyword>
<evidence type="ECO:0000313" key="3">
    <source>
        <dbReference type="Proteomes" id="UP000029780"/>
    </source>
</evidence>
<gene>
    <name evidence="2" type="ORF">MAR_ORF265</name>
</gene>
<sequence>MVSSASDKYYLEIIFLLGHIRGIDGKLKADGADQVGCEGGESAIQRGAEFNVSGLNFRGGSRAHRESGSHKILHRNNHAVLRGESGARCNVEGRKVSVNSSRRGGSGKSRIDHVDMNGGRLPDARPVAGLRLGVGQRKSGGRRGDGISSRCETREELASDVGGGDGTES</sequence>
<dbReference type="RefSeq" id="YP_003407001.1">
    <property type="nucleotide sequence ID" value="NC_013756.1"/>
</dbReference>
<dbReference type="Proteomes" id="UP000029780">
    <property type="component" value="Segment"/>
</dbReference>
<dbReference type="KEGG" id="vg:8746502"/>
<evidence type="ECO:0000313" key="2">
    <source>
        <dbReference type="EMBL" id="ADB04039.1"/>
    </source>
</evidence>